<reference evidence="1 2" key="1">
    <citation type="submission" date="2017-07" db="EMBL/GenBank/DDBJ databases">
        <title>First draft Genome Sequence of Nocardia cerradoensis isolated from human infection.</title>
        <authorList>
            <person name="Carrasco G."/>
        </authorList>
    </citation>
    <scope>NUCLEOTIDE SEQUENCE [LARGE SCALE GENOMIC DNA]</scope>
    <source>
        <strain evidence="1 2">CNM20130759</strain>
    </source>
</reference>
<dbReference type="EMBL" id="NGAF01000011">
    <property type="protein sequence ID" value="OXR43124.1"/>
    <property type="molecule type" value="Genomic_DNA"/>
</dbReference>
<keyword evidence="2" id="KW-1185">Reference proteome</keyword>
<name>A0A231H2Q6_9NOCA</name>
<organism evidence="1 2">
    <name type="scientific">Nocardia cerradoensis</name>
    <dbReference type="NCBI Taxonomy" id="85688"/>
    <lineage>
        <taxon>Bacteria</taxon>
        <taxon>Bacillati</taxon>
        <taxon>Actinomycetota</taxon>
        <taxon>Actinomycetes</taxon>
        <taxon>Mycobacteriales</taxon>
        <taxon>Nocardiaceae</taxon>
        <taxon>Nocardia</taxon>
    </lineage>
</organism>
<dbReference type="AlphaFoldDB" id="A0A231H2Q6"/>
<gene>
    <name evidence="1" type="ORF">B7C42_05010</name>
</gene>
<protein>
    <submittedName>
        <fullName evidence="1">Uncharacterized protein</fullName>
    </submittedName>
</protein>
<dbReference type="Proteomes" id="UP000215506">
    <property type="component" value="Unassembled WGS sequence"/>
</dbReference>
<evidence type="ECO:0000313" key="1">
    <source>
        <dbReference type="EMBL" id="OXR43124.1"/>
    </source>
</evidence>
<sequence length="260" mass="29655">MSHFHDGVIYRTVGIDFSEDSKTIEFSRGYYFEHLDTNEVLAYSAVARTNRRYRARLKDPFDLRNRVAGLGILTLTVYEKKPGEFAFLMHKRSDKVVIGAGMFHPVPAGEFTPSDVSLESFERDFDLRRNIDREFAEELLGDPDAQGAGGFQIDYVNARPYKELRESMKAGDLSYHCLGIGMDPFTWKLELLTIAIFRSDSFQWVFGDGKLPGNLEGTIIQDNRFNEKVIDQYVHSGSIRLGAVTTLRLAWMHRGLLRIG</sequence>
<comment type="caution">
    <text evidence="1">The sequence shown here is derived from an EMBL/GenBank/DDBJ whole genome shotgun (WGS) entry which is preliminary data.</text>
</comment>
<evidence type="ECO:0000313" key="2">
    <source>
        <dbReference type="Proteomes" id="UP000215506"/>
    </source>
</evidence>
<accession>A0A231H2Q6</accession>
<proteinExistence type="predicted"/>